<dbReference type="FunFam" id="2.60.40.1230:FF:000008">
    <property type="entry name" value="AP-1 complex subunit gamma"/>
    <property type="match status" value="1"/>
</dbReference>
<evidence type="ECO:0000256" key="1">
    <source>
        <dbReference type="ARBA" id="ARBA00004145"/>
    </source>
</evidence>
<dbReference type="FunFam" id="1.25.10.10:FF:000030">
    <property type="entry name" value="AP-1 complex subunit gamma"/>
    <property type="match status" value="1"/>
</dbReference>
<evidence type="ECO:0000256" key="9">
    <source>
        <dbReference type="ARBA" id="ARBA00053634"/>
    </source>
</evidence>
<dbReference type="InterPro" id="IPR016024">
    <property type="entry name" value="ARM-type_fold"/>
</dbReference>
<dbReference type="AlphaFoldDB" id="A0AAN7LD81"/>
<dbReference type="InterPro" id="IPR008153">
    <property type="entry name" value="GAE_dom"/>
</dbReference>
<evidence type="ECO:0000256" key="8">
    <source>
        <dbReference type="ARBA" id="ARBA00023329"/>
    </source>
</evidence>
<proteinExistence type="inferred from homology"/>
<evidence type="ECO:0000313" key="13">
    <source>
        <dbReference type="EMBL" id="KAK4780803.1"/>
    </source>
</evidence>
<evidence type="ECO:0000256" key="7">
    <source>
        <dbReference type="ARBA" id="ARBA00023136"/>
    </source>
</evidence>
<dbReference type="PIRSF" id="PIRSF037094">
    <property type="entry name" value="AP1_complex_gamma"/>
    <property type="match status" value="1"/>
</dbReference>
<keyword evidence="14" id="KW-1185">Reference proteome</keyword>
<dbReference type="Pfam" id="PF01602">
    <property type="entry name" value="Adaptin_N"/>
    <property type="match status" value="1"/>
</dbReference>
<comment type="function">
    <text evidence="9">Subunit of clathrin-associated adaptor protein complex 1 that plays a role in protein sorting at the trans-Golgi network and early endosomes (TGN/EE). The AP complexes mediate both the recruitment of clathrin to membranes and the recognition of sorting signals within the cytosolic tails of transmembrane cargo molecules.</text>
</comment>
<keyword evidence="5 10" id="KW-0653">Protein transport</keyword>
<evidence type="ECO:0000313" key="14">
    <source>
        <dbReference type="Proteomes" id="UP001345219"/>
    </source>
</evidence>
<dbReference type="SMART" id="SM00809">
    <property type="entry name" value="Alpha_adaptinC2"/>
    <property type="match status" value="1"/>
</dbReference>
<sequence>MDSIISTFTSGTRLRDMIRAIRACKTAAEERAVVRKECAAIRASINENDQEERHRNLAKLMFIHMLGYPTHFGQMECLKLIASSGFPEKRIGYLGLMLLLDERQEVLMLVTNSLKQDLNHMNPYIVGLALCALGNICSAEMARDLAPEVERLLQFRDPNIRKKAALCSIRIIKKVPDLAENFINPTASLLKEKHHGVLITGIQLCTDLCKLCPEALEYFRKKCTEVLVKTLRDVVNSPYTPEYDIGGITDPFLHIRLLRLLRVLGQGDTDASDCMNDILAQVASKTESNKNAGNAILYECVETIMSIEDNGGLRVLAINILGRFLSNRDNNIRYVALNMLMKAISVDSQAVQRHRTTILECVKDTDASIRKRALELVYLLMNETNVEPLTKELIEYLEVSDQEFKGDLTAKICSIVEKFSPNKIWYIDQMLKVLSEAGNFVKDEVCHALIVVISNAADLHGYTVRALYRLFQASPEQESLVRVAVWCIGEYGDLLISNIGMLDIEDPLTVTESDAVDVVEIAMKRHSSDLTTKAMTLIALLKLSSRFPSCSERIREIIVQHKGNFVLELQQRSIEFNSILEKHKNIRSALVERMPVLDEATFSGRKSSSVPTTVSTSATSLKAPNGTVKPAAPLVDLLDLSSDDVPAPSSSGFDFLQDLLGVDMAPSSAPSNTNQATKTRADALLDLLSIGSSPLQNSPSSIDIISLSQEKPPPVVALDGLPSPSPAPSRAASQPTVGPILDLLDGLSSHLPAPENNRTSPAYPSIVAFESSNLRINFSFSKTDGNPQSTEVKATFSNLSQNVYTDFIFQAAVPKFLQLHLDPASSNTLPAGGADSVKQTLKITNTQHGKKSLVMRIRVAYKVNGKDMLEEGQISHFPRGL</sequence>
<evidence type="ECO:0000256" key="5">
    <source>
        <dbReference type="ARBA" id="ARBA00022927"/>
    </source>
</evidence>
<evidence type="ECO:0000256" key="11">
    <source>
        <dbReference type="SAM" id="MobiDB-lite"/>
    </source>
</evidence>
<dbReference type="GO" id="GO:0030121">
    <property type="term" value="C:AP-1 adaptor complex"/>
    <property type="evidence" value="ECO:0007669"/>
    <property type="project" value="InterPro"/>
</dbReference>
<keyword evidence="6 10" id="KW-0333">Golgi apparatus</keyword>
<dbReference type="EMBL" id="JAXIOK010000001">
    <property type="protein sequence ID" value="KAK4780803.1"/>
    <property type="molecule type" value="Genomic_DNA"/>
</dbReference>
<protein>
    <recommendedName>
        <fullName evidence="10">AP-1 complex subunit gamma</fullName>
    </recommendedName>
</protein>
<organism evidence="13 14">
    <name type="scientific">Trapa incisa</name>
    <dbReference type="NCBI Taxonomy" id="236973"/>
    <lineage>
        <taxon>Eukaryota</taxon>
        <taxon>Viridiplantae</taxon>
        <taxon>Streptophyta</taxon>
        <taxon>Embryophyta</taxon>
        <taxon>Tracheophyta</taxon>
        <taxon>Spermatophyta</taxon>
        <taxon>Magnoliopsida</taxon>
        <taxon>eudicotyledons</taxon>
        <taxon>Gunneridae</taxon>
        <taxon>Pentapetalae</taxon>
        <taxon>rosids</taxon>
        <taxon>malvids</taxon>
        <taxon>Myrtales</taxon>
        <taxon>Lythraceae</taxon>
        <taxon>Trapa</taxon>
    </lineage>
</organism>
<feature type="compositionally biased region" description="Low complexity" evidence="11">
    <location>
        <begin position="607"/>
        <end position="620"/>
    </location>
</feature>
<dbReference type="InterPro" id="IPR013041">
    <property type="entry name" value="Clathrin_app_Ig-like_sf"/>
</dbReference>
<dbReference type="InterPro" id="IPR002553">
    <property type="entry name" value="Clathrin/coatomer_adapt-like_N"/>
</dbReference>
<keyword evidence="8 10" id="KW-0968">Cytoplasmic vesicle</keyword>
<comment type="caution">
    <text evidence="13">The sequence shown here is derived from an EMBL/GenBank/DDBJ whole genome shotgun (WGS) entry which is preliminary data.</text>
</comment>
<name>A0AAN7LD81_9MYRT</name>
<dbReference type="Gene3D" id="1.25.10.10">
    <property type="entry name" value="Leucine-rich Repeat Variant"/>
    <property type="match status" value="1"/>
</dbReference>
<dbReference type="PANTHER" id="PTHR22780">
    <property type="entry name" value="ADAPTIN, ALPHA/GAMMA/EPSILON"/>
    <property type="match status" value="1"/>
</dbReference>
<feature type="domain" description="GAE" evidence="12">
    <location>
        <begin position="761"/>
        <end position="878"/>
    </location>
</feature>
<evidence type="ECO:0000256" key="10">
    <source>
        <dbReference type="PIRNR" id="PIRNR037094"/>
    </source>
</evidence>
<dbReference type="InterPro" id="IPR017107">
    <property type="entry name" value="AP1_complex_gsu"/>
</dbReference>
<evidence type="ECO:0000256" key="4">
    <source>
        <dbReference type="ARBA" id="ARBA00022448"/>
    </source>
</evidence>
<accession>A0AAN7LD81</accession>
<reference evidence="13 14" key="1">
    <citation type="journal article" date="2023" name="Hortic Res">
        <title>Pangenome of water caltrop reveals structural variations and asymmetric subgenome divergence after allopolyploidization.</title>
        <authorList>
            <person name="Zhang X."/>
            <person name="Chen Y."/>
            <person name="Wang L."/>
            <person name="Yuan Y."/>
            <person name="Fang M."/>
            <person name="Shi L."/>
            <person name="Lu R."/>
            <person name="Comes H.P."/>
            <person name="Ma Y."/>
            <person name="Chen Y."/>
            <person name="Huang G."/>
            <person name="Zhou Y."/>
            <person name="Zheng Z."/>
            <person name="Qiu Y."/>
        </authorList>
    </citation>
    <scope>NUCLEOTIDE SEQUENCE [LARGE SCALE GENOMIC DNA]</scope>
    <source>
        <tissue evidence="13">Roots</tissue>
    </source>
</reference>
<keyword evidence="4 10" id="KW-0813">Transport</keyword>
<comment type="similarity">
    <text evidence="3 10">Belongs to the adaptor complexes large subunit family.</text>
</comment>
<evidence type="ECO:0000256" key="6">
    <source>
        <dbReference type="ARBA" id="ARBA00023034"/>
    </source>
</evidence>
<dbReference type="SUPFAM" id="SSF49348">
    <property type="entry name" value="Clathrin adaptor appendage domain"/>
    <property type="match status" value="1"/>
</dbReference>
<evidence type="ECO:0000256" key="3">
    <source>
        <dbReference type="ARBA" id="ARBA00006613"/>
    </source>
</evidence>
<keyword evidence="7 10" id="KW-0472">Membrane</keyword>
<dbReference type="Pfam" id="PF02883">
    <property type="entry name" value="Alpha_adaptinC2"/>
    <property type="match status" value="1"/>
</dbReference>
<feature type="region of interest" description="Disordered" evidence="11">
    <location>
        <begin position="604"/>
        <end position="625"/>
    </location>
</feature>
<comment type="subcellular location">
    <subcellularLocation>
        <location evidence="1">Cytoplasmic vesicle</location>
        <location evidence="1">Clathrin-coated vesicle membrane</location>
        <topology evidence="1">Peripheral membrane protein</topology>
        <orientation evidence="1">Cytoplasmic side</orientation>
    </subcellularLocation>
    <subcellularLocation>
        <location evidence="2">Golgi apparatus</location>
    </subcellularLocation>
</comment>
<dbReference type="InterPro" id="IPR008152">
    <property type="entry name" value="Clathrin_a/b/g-adaptin_app_Ig"/>
</dbReference>
<gene>
    <name evidence="13" type="ORF">SAY87_016909</name>
</gene>
<dbReference type="GO" id="GO:0006886">
    <property type="term" value="P:intracellular protein transport"/>
    <property type="evidence" value="ECO:0007669"/>
    <property type="project" value="UniProtKB-UniRule"/>
</dbReference>
<dbReference type="Gene3D" id="2.60.40.1230">
    <property type="match status" value="1"/>
</dbReference>
<dbReference type="Proteomes" id="UP001345219">
    <property type="component" value="Chromosome 13"/>
</dbReference>
<dbReference type="SUPFAM" id="SSF48371">
    <property type="entry name" value="ARM repeat"/>
    <property type="match status" value="1"/>
</dbReference>
<evidence type="ECO:0000259" key="12">
    <source>
        <dbReference type="PROSITE" id="PS50180"/>
    </source>
</evidence>
<dbReference type="PROSITE" id="PS50180">
    <property type="entry name" value="GAE"/>
    <property type="match status" value="1"/>
</dbReference>
<dbReference type="InterPro" id="IPR011989">
    <property type="entry name" value="ARM-like"/>
</dbReference>
<evidence type="ECO:0000256" key="2">
    <source>
        <dbReference type="ARBA" id="ARBA00004555"/>
    </source>
</evidence>
<dbReference type="InterPro" id="IPR050840">
    <property type="entry name" value="Adaptor_Complx_Large_Subunit"/>
</dbReference>
<dbReference type="GO" id="GO:0016192">
    <property type="term" value="P:vesicle-mediated transport"/>
    <property type="evidence" value="ECO:0007669"/>
    <property type="project" value="InterPro"/>
</dbReference>